<feature type="region of interest" description="Disordered" evidence="1">
    <location>
        <begin position="437"/>
        <end position="468"/>
    </location>
</feature>
<sequence length="548" mass="61083">MIILLGIGCVLLSTCTSTRGINITETKRFAQISPSTAYHIEEDVGNPEQFLVATFQSLGILQYEGRLDIFVGSTRANYIEGQGSSARFNWISSFHQINSTHIIVVDRKNHCLRWVNRLTNSTSLFAGKCTFSGSSDGQATEARFNNPTQLLPSIHENQYHLTDTNNNAIRIVQISPNSSHVQISTFLQNDSLAFPLGLALDIGNNNLFVFRKQAVAKISIASRAIQAIITDSRFKHLESLIHVCSESFIIGDSVAAALYQLNSTNLEITSIQNGIKKPYSLLLSARKQSLYIGSQDYVESAEVVDSPTLTSFECRASPPTTIQTSALPETITTTESVTEQHSSTIITDKGFYQSTRVGQDQDFFFQDWKSYLFLLGIGLLVALLISVAAIFFCGQRKRRNYGKDMSQTKLVAKRNNSSAQSSTVEDVYLLPQNRTRLHSPADEITNEPYADMTPGSKLSQPDAEQTSDPHYEPVQVYISDLACSYQELQTRGDTDHKYAYVDPPVFYSYDNNIDPQNSLLRQVPEVLDSLHPRQSVETNLSLDFSFRS</sequence>
<dbReference type="EMBL" id="VXIV02002359">
    <property type="protein sequence ID" value="KAF6026054.1"/>
    <property type="molecule type" value="Genomic_DNA"/>
</dbReference>
<keyword evidence="5" id="KW-1185">Reference proteome</keyword>
<evidence type="ECO:0000256" key="2">
    <source>
        <dbReference type="SAM" id="Phobius"/>
    </source>
</evidence>
<gene>
    <name evidence="4" type="ORF">EB796_015632</name>
</gene>
<proteinExistence type="predicted"/>
<name>A0A7J7JKD6_BUGNE</name>
<keyword evidence="2" id="KW-0812">Transmembrane</keyword>
<dbReference type="PANTHER" id="PTHR13833">
    <property type="match status" value="1"/>
</dbReference>
<keyword evidence="2" id="KW-1133">Transmembrane helix</keyword>
<organism evidence="4 5">
    <name type="scientific">Bugula neritina</name>
    <name type="common">Brown bryozoan</name>
    <name type="synonym">Sertularia neritina</name>
    <dbReference type="NCBI Taxonomy" id="10212"/>
    <lineage>
        <taxon>Eukaryota</taxon>
        <taxon>Metazoa</taxon>
        <taxon>Spiralia</taxon>
        <taxon>Lophotrochozoa</taxon>
        <taxon>Bryozoa</taxon>
        <taxon>Gymnolaemata</taxon>
        <taxon>Cheilostomatida</taxon>
        <taxon>Flustrina</taxon>
        <taxon>Buguloidea</taxon>
        <taxon>Bugulidae</taxon>
        <taxon>Bugula</taxon>
    </lineage>
</organism>
<comment type="caution">
    <text evidence="4">The sequence shown here is derived from an EMBL/GenBank/DDBJ whole genome shotgun (WGS) entry which is preliminary data.</text>
</comment>
<dbReference type="SUPFAM" id="SSF63825">
    <property type="entry name" value="YWTD domain"/>
    <property type="match status" value="1"/>
</dbReference>
<dbReference type="OrthoDB" id="342730at2759"/>
<feature type="chain" id="PRO_5029554108" evidence="3">
    <location>
        <begin position="21"/>
        <end position="548"/>
    </location>
</feature>
<evidence type="ECO:0000313" key="5">
    <source>
        <dbReference type="Proteomes" id="UP000593567"/>
    </source>
</evidence>
<protein>
    <submittedName>
        <fullName evidence="4">Uncharacterized protein</fullName>
    </submittedName>
</protein>
<dbReference type="Gene3D" id="2.120.10.30">
    <property type="entry name" value="TolB, C-terminal domain"/>
    <property type="match status" value="1"/>
</dbReference>
<evidence type="ECO:0000256" key="1">
    <source>
        <dbReference type="SAM" id="MobiDB-lite"/>
    </source>
</evidence>
<dbReference type="InterPro" id="IPR011042">
    <property type="entry name" value="6-blade_b-propeller_TolB-like"/>
</dbReference>
<feature type="transmembrane region" description="Helical" evidence="2">
    <location>
        <begin position="371"/>
        <end position="393"/>
    </location>
</feature>
<feature type="compositionally biased region" description="Polar residues" evidence="1">
    <location>
        <begin position="456"/>
        <end position="468"/>
    </location>
</feature>
<dbReference type="Proteomes" id="UP000593567">
    <property type="component" value="Unassembled WGS sequence"/>
</dbReference>
<dbReference type="AlphaFoldDB" id="A0A7J7JKD6"/>
<keyword evidence="2" id="KW-0472">Membrane</keyword>
<evidence type="ECO:0000313" key="4">
    <source>
        <dbReference type="EMBL" id="KAF6026054.1"/>
    </source>
</evidence>
<reference evidence="4" key="1">
    <citation type="submission" date="2020-06" db="EMBL/GenBank/DDBJ databases">
        <title>Draft genome of Bugula neritina, a colonial animal packing powerful symbionts and potential medicines.</title>
        <authorList>
            <person name="Rayko M."/>
        </authorList>
    </citation>
    <scope>NUCLEOTIDE SEQUENCE [LARGE SCALE GENOMIC DNA]</scope>
    <source>
        <strain evidence="4">Kwan_BN1</strain>
    </source>
</reference>
<dbReference type="PANTHER" id="PTHR13833:SF71">
    <property type="entry name" value="NHL DOMAIN-CONTAINING PROTEIN"/>
    <property type="match status" value="1"/>
</dbReference>
<accession>A0A7J7JKD6</accession>
<keyword evidence="3" id="KW-0732">Signal</keyword>
<feature type="signal peptide" evidence="3">
    <location>
        <begin position="1"/>
        <end position="20"/>
    </location>
</feature>
<evidence type="ECO:0000256" key="3">
    <source>
        <dbReference type="SAM" id="SignalP"/>
    </source>
</evidence>